<keyword evidence="2" id="KW-1185">Reference proteome</keyword>
<gene>
    <name evidence="1" type="ORF">CRV07_08985</name>
</gene>
<dbReference type="OrthoDB" id="6003210at2"/>
<proteinExistence type="predicted"/>
<dbReference type="AlphaFoldDB" id="A0A4Q1AKA0"/>
<organism evidence="1 2">
    <name type="scientific">Halarcobacter ebronensis</name>
    <dbReference type="NCBI Taxonomy" id="1462615"/>
    <lineage>
        <taxon>Bacteria</taxon>
        <taxon>Pseudomonadati</taxon>
        <taxon>Campylobacterota</taxon>
        <taxon>Epsilonproteobacteria</taxon>
        <taxon>Campylobacterales</taxon>
        <taxon>Arcobacteraceae</taxon>
        <taxon>Halarcobacter</taxon>
    </lineage>
</organism>
<comment type="caution">
    <text evidence="1">The sequence shown here is derived from an EMBL/GenBank/DDBJ whole genome shotgun (WGS) entry which is preliminary data.</text>
</comment>
<protein>
    <submittedName>
        <fullName evidence="1">Uncharacterized protein</fullName>
    </submittedName>
</protein>
<dbReference type="Gene3D" id="1.10.3290.20">
    <property type="match status" value="1"/>
</dbReference>
<dbReference type="InterPro" id="IPR036231">
    <property type="entry name" value="Avirulence_B/C_sf"/>
</dbReference>
<dbReference type="Proteomes" id="UP000289758">
    <property type="component" value="Unassembled WGS sequence"/>
</dbReference>
<name>A0A4Q1AKA0_9BACT</name>
<dbReference type="SUPFAM" id="SSF103383">
    <property type="entry name" value="Antivirulence factor"/>
    <property type="match status" value="1"/>
</dbReference>
<dbReference type="EMBL" id="PDKK01000007">
    <property type="protein sequence ID" value="RXK05140.1"/>
    <property type="molecule type" value="Genomic_DNA"/>
</dbReference>
<reference evidence="1 2" key="1">
    <citation type="submission" date="2017-10" db="EMBL/GenBank/DDBJ databases">
        <title>Genomics of the genus Arcobacter.</title>
        <authorList>
            <person name="Perez-Cataluna A."/>
            <person name="Figueras M.J."/>
        </authorList>
    </citation>
    <scope>NUCLEOTIDE SEQUENCE [LARGE SCALE GENOMIC DNA]</scope>
    <source>
        <strain evidence="1 2">CECT 8441</strain>
    </source>
</reference>
<dbReference type="RefSeq" id="WP_129087374.1">
    <property type="nucleotide sequence ID" value="NZ_CP053836.1"/>
</dbReference>
<evidence type="ECO:0000313" key="2">
    <source>
        <dbReference type="Proteomes" id="UP000289758"/>
    </source>
</evidence>
<dbReference type="InterPro" id="IPR008798">
    <property type="entry name" value="Avirulence_B/C"/>
</dbReference>
<evidence type="ECO:0000313" key="1">
    <source>
        <dbReference type="EMBL" id="RXK05140.1"/>
    </source>
</evidence>
<dbReference type="Pfam" id="PF05394">
    <property type="entry name" value="AvrB_AvrC"/>
    <property type="match status" value="1"/>
</dbReference>
<sequence>MRDKFLKLLPPEDSPEYLEQEAFIYYNQYFPKENMPWKAKDICDFILALYHRDYSFTFKLRYWEKSSFKCVPIGIPRTKNITKMQEIINISKVWEIVEMLYQYAINYKIENQNDLDKLVGIVAQIHWWLSHSMPYLRGSAAISDMFTKIIFQYHNIFTPFWKAGIAPDLEAFCMPLEEYIKNYQNLFESPFKSII</sequence>
<accession>A0A4Q1AKA0</accession>